<evidence type="ECO:0000256" key="2">
    <source>
        <dbReference type="SAM" id="MobiDB-lite"/>
    </source>
</evidence>
<dbReference type="PANTHER" id="PTHR14095">
    <property type="entry name" value="PHOSPHATASE 2A REGULATORY SUBUNIT-RELATED"/>
    <property type="match status" value="1"/>
</dbReference>
<keyword evidence="5" id="KW-1185">Reference proteome</keyword>
<protein>
    <submittedName>
        <fullName evidence="4">Serine/threonine-protein phosphatase 2A regulatory subunit B'' subunit beta</fullName>
    </submittedName>
</protein>
<evidence type="ECO:0000256" key="1">
    <source>
        <dbReference type="ARBA" id="ARBA00022723"/>
    </source>
</evidence>
<evidence type="ECO:0000313" key="4">
    <source>
        <dbReference type="EMBL" id="KAJ3182619.1"/>
    </source>
</evidence>
<evidence type="ECO:0000313" key="5">
    <source>
        <dbReference type="Proteomes" id="UP001212152"/>
    </source>
</evidence>
<dbReference type="SUPFAM" id="SSF47473">
    <property type="entry name" value="EF-hand"/>
    <property type="match status" value="1"/>
</dbReference>
<dbReference type="GO" id="GO:0005509">
    <property type="term" value="F:calcium ion binding"/>
    <property type="evidence" value="ECO:0007669"/>
    <property type="project" value="InterPro"/>
</dbReference>
<feature type="region of interest" description="Disordered" evidence="2">
    <location>
        <begin position="169"/>
        <end position="193"/>
    </location>
</feature>
<gene>
    <name evidence="4" type="primary">PPP2R3B</name>
    <name evidence="4" type="ORF">HDU87_007957</name>
</gene>
<comment type="caution">
    <text evidence="4">The sequence shown here is derived from an EMBL/GenBank/DDBJ whole genome shotgun (WGS) entry which is preliminary data.</text>
</comment>
<feature type="region of interest" description="Disordered" evidence="2">
    <location>
        <begin position="33"/>
        <end position="56"/>
    </location>
</feature>
<dbReference type="AlphaFoldDB" id="A0AAD5TP12"/>
<reference evidence="4" key="1">
    <citation type="submission" date="2020-05" db="EMBL/GenBank/DDBJ databases">
        <title>Phylogenomic resolution of chytrid fungi.</title>
        <authorList>
            <person name="Stajich J.E."/>
            <person name="Amses K."/>
            <person name="Simmons R."/>
            <person name="Seto K."/>
            <person name="Myers J."/>
            <person name="Bonds A."/>
            <person name="Quandt C.A."/>
            <person name="Barry K."/>
            <person name="Liu P."/>
            <person name="Grigoriev I."/>
            <person name="Longcore J.E."/>
            <person name="James T.Y."/>
        </authorList>
    </citation>
    <scope>NUCLEOTIDE SEQUENCE</scope>
    <source>
        <strain evidence="4">JEL0379</strain>
    </source>
</reference>
<accession>A0AAD5TP12</accession>
<name>A0AAD5TP12_9FUNG</name>
<feature type="domain" description="EF-hand" evidence="3">
    <location>
        <begin position="528"/>
        <end position="563"/>
    </location>
</feature>
<dbReference type="InterPro" id="IPR041534">
    <property type="entry name" value="EF-hand_13"/>
</dbReference>
<dbReference type="PANTHER" id="PTHR14095:SF0">
    <property type="entry name" value="MIP22305P"/>
    <property type="match status" value="1"/>
</dbReference>
<organism evidence="4 5">
    <name type="scientific">Geranomyces variabilis</name>
    <dbReference type="NCBI Taxonomy" id="109894"/>
    <lineage>
        <taxon>Eukaryota</taxon>
        <taxon>Fungi</taxon>
        <taxon>Fungi incertae sedis</taxon>
        <taxon>Chytridiomycota</taxon>
        <taxon>Chytridiomycota incertae sedis</taxon>
        <taxon>Chytridiomycetes</taxon>
        <taxon>Spizellomycetales</taxon>
        <taxon>Powellomycetaceae</taxon>
        <taxon>Geranomyces</taxon>
    </lineage>
</organism>
<evidence type="ECO:0000259" key="3">
    <source>
        <dbReference type="PROSITE" id="PS50222"/>
    </source>
</evidence>
<feature type="compositionally biased region" description="Pro residues" evidence="2">
    <location>
        <begin position="126"/>
        <end position="143"/>
    </location>
</feature>
<dbReference type="InterPro" id="IPR002048">
    <property type="entry name" value="EF_hand_dom"/>
</dbReference>
<dbReference type="Proteomes" id="UP001212152">
    <property type="component" value="Unassembled WGS sequence"/>
</dbReference>
<proteinExistence type="predicted"/>
<dbReference type="Gene3D" id="1.10.238.10">
    <property type="entry name" value="EF-hand"/>
    <property type="match status" value="1"/>
</dbReference>
<dbReference type="GO" id="GO:0000159">
    <property type="term" value="C:protein phosphatase type 2A complex"/>
    <property type="evidence" value="ECO:0007669"/>
    <property type="project" value="TreeGrafter"/>
</dbReference>
<dbReference type="GO" id="GO:0019888">
    <property type="term" value="F:protein phosphatase regulator activity"/>
    <property type="evidence" value="ECO:0007669"/>
    <property type="project" value="TreeGrafter"/>
</dbReference>
<dbReference type="PROSITE" id="PS50222">
    <property type="entry name" value="EF_HAND_2"/>
    <property type="match status" value="1"/>
</dbReference>
<dbReference type="Pfam" id="PF17958">
    <property type="entry name" value="EF-hand_13"/>
    <property type="match status" value="1"/>
</dbReference>
<keyword evidence="1" id="KW-0479">Metal-binding</keyword>
<feature type="compositionally biased region" description="Low complexity" evidence="2">
    <location>
        <begin position="36"/>
        <end position="49"/>
    </location>
</feature>
<feature type="region of interest" description="Disordered" evidence="2">
    <location>
        <begin position="122"/>
        <end position="143"/>
    </location>
</feature>
<sequence length="713" mass="78593">MLSILTYAHAQSLASLVGFSSTAPPPSPPLCVLRDSPSSSPSPLASFSLPSPPPSPPPPVVAETYFSALRELLVEMAASAVTVIKSYSQLAARYIPGGVTAALDSVVPAELTRAVRLFVSLDDGKAPPPPPPPPVAPRAINPTPPPPSFVCAASIDAVEPEQKPIADDAELETKEPSSATLPVETPTPLPALDSAVAAPEPHVIPSVTESAAGGLSVSASPIPTLRSIHPARSTVKQNLSQLLDASQDILVNNESDPDSLTMEDLIPVTRHLGMSIYANSLLYNLAALYKNPFETTPDDAADGILVVSWTDVVKIWRKAYLSARGDIDVVIFHLISMAHPNRGYLMPMDFEPIVREVVLIHPAFEFLRAPSSFQDRYVETVLAQLFTIRPIHSHRVSLRDYRKAGLLDLLTRVEQAAVCLGFQIPPQFSYKSFYVIYCKFWKLDEGGREGGPRDMLLTSADLERYCQGALTPLVCQRVVDLYGSARVLVATPPHQDDIMHLYEKHEREERALTFMDFVRFIRATEDKTAPESIAYWFEVLDLEQDGRISLLELETVWAWQEERLLMFEDYTFPALLSVIWDTLNLDQSHTSLLLADLRREPVAAGMVFELLFDARGREVWLRRTADPSFRAEQTVCVALEDGDGLCDEYAEMGHEPLLADARQLIQQHSRSGSGGSGDVAKRKVWLTGWPRFVELAYRDLLGGEDVADDDVER</sequence>
<dbReference type="EMBL" id="JADGJQ010000008">
    <property type="protein sequence ID" value="KAJ3182619.1"/>
    <property type="molecule type" value="Genomic_DNA"/>
</dbReference>
<dbReference type="InterPro" id="IPR011992">
    <property type="entry name" value="EF-hand-dom_pair"/>
</dbReference>
<dbReference type="Gene3D" id="1.10.238.220">
    <property type="match status" value="1"/>
</dbReference>